<dbReference type="GO" id="GO:0005975">
    <property type="term" value="P:carbohydrate metabolic process"/>
    <property type="evidence" value="ECO:0007669"/>
    <property type="project" value="InterPro"/>
</dbReference>
<dbReference type="STRING" id="758820.SAMN00777080_5000"/>
<evidence type="ECO:0000313" key="13">
    <source>
        <dbReference type="Proteomes" id="UP000192333"/>
    </source>
</evidence>
<feature type="transmembrane region" description="Helical" evidence="10">
    <location>
        <begin position="434"/>
        <end position="455"/>
    </location>
</feature>
<keyword evidence="6 10" id="KW-1133">Transmembrane helix</keyword>
<keyword evidence="13" id="KW-1185">Reference proteome</keyword>
<feature type="active site" description="Nucleophile" evidence="9">
    <location>
        <position position="788"/>
    </location>
</feature>
<protein>
    <submittedName>
        <fullName evidence="12">Glycosyltransferase, catalytic subunit of cellulose synthase and poly-beta-1,6-N-acetylglucosamine synthase</fullName>
    </submittedName>
</protein>
<evidence type="ECO:0000256" key="10">
    <source>
        <dbReference type="SAM" id="Phobius"/>
    </source>
</evidence>
<dbReference type="InterPro" id="IPR006103">
    <property type="entry name" value="Glyco_hydro_2_cat"/>
</dbReference>
<dbReference type="GO" id="GO:0016758">
    <property type="term" value="F:hexosyltransferase activity"/>
    <property type="evidence" value="ECO:0007669"/>
    <property type="project" value="TreeGrafter"/>
</dbReference>
<feature type="transmembrane region" description="Helical" evidence="10">
    <location>
        <begin position="389"/>
        <end position="414"/>
    </location>
</feature>
<dbReference type="SUPFAM" id="SSF53448">
    <property type="entry name" value="Nucleotide-diphospho-sugar transferases"/>
    <property type="match status" value="1"/>
</dbReference>
<name>A0A1W2HBQ9_9BACT</name>
<dbReference type="Pfam" id="PF02836">
    <property type="entry name" value="Glyco_hydro_2_C"/>
    <property type="match status" value="1"/>
</dbReference>
<feature type="transmembrane region" description="Helical" evidence="10">
    <location>
        <begin position="359"/>
        <end position="377"/>
    </location>
</feature>
<sequence length="1296" mass="149910">MNLKRLLGKAILILGILSLALFLYAFISKVGIGHRVLYFLLTVSLAFKLLKVLFEWYHYDGLPKPRDESEKPKPPLKPYTVDMLTTFFPGEPYNMLENTLRALVAVKYPHTTYLCDEGNDAYVKELCADLGVVHVTRDTHENAKAGNINNALKYATGEICVILDPDHAPYPEFLDHVLHHFDNPEIGYVQVVQSYGNQKESLIAQGAAEQTYLFYGPYMQAMGEFGTAQAIGANCTFRRAALDSIGGHAPGLTEDMHTSMLLHAKGWKSVYEPVILSRGQVPSSISAYYKQQLKWSRGTFDLWFNLFPKLFWKFTWRQKLHYGIIPLYYLFGFVTLIDFGIPAYALFTGEYPWLVDPMVFFVYFTPFFLFSLTYRFYAQSWLNHPEEKGIHLVGGFLRVGTWWVFIIGFVYTLLNIKVPYIPTPKEHSTKGEFLLGLPNLLLALISAFAVCYGLYWDWQPYSMLMALFSSINAMIFFTIFAMGQTTWVLNTKAKWKWFRNAFTFTQKNFSYLKLSRVALHLVLFSMLASSLVFIISSFNLDRDDLLNQRPKTTIEKELGGFYTGIYDPHFDYLSDISLINGHEEKAAHQFSVISTYVAWGDGPLPVEKWETIINHGALPMITWEPWSNLFEAYSENNDLKNNQKVFQYILNGYFDAYIDDVAVALRDLHSPVFLRFAHEMENPMYPWSRAGNNTPEEFVEAWKYVHLRFEKVGAHNVSWVWSPWSTEGFDSYFPSGGYTQYVDWIGLTALDYGLASEDQTSKSFEQIYQPFSAKIAEKGFKLPVMLAEFGSISYGQDGRTWVSESIHSIKTKFPEIRSFVFFFSDLDKNWITQWRPDQESKHIDWTFDLNGVSNWLDKFDLHSERNYLNNPTSKIASKTSPHSLIGSPGNHQLIVDGQPFYIKGICYNPGHDWEEGFIPLSMKQLDKDFSLIKKMGANTIRRYEPGIYDRNILNSAKEHDLKVMYGFWFDPKTDFQKDVKKLKAYEKRVLAKVRKYKNDKSIIGWNIGNETWGILKKHYAQPYLTSVRRSYLEFLDDLAVKIKKIDPERPVFSSEEHDNERLIGAIIQYRAFAPHVDVLGINSYYEENISQLDSIMEFAYPDKPYVVTEFGPKGYWNYELGDYINNSSLIELSSLSKAEWYERQWIEYIQNFKGKNLGGIAFSWMDRFEGTATWFGITDNKGRLKPAYYYLQNVWLEENQMISSFPDINIVGHWDYLNPGENFWVSAAITNGYDGELQYSWVVYDQNWERSSPVLDKILDGKFVEIKLPSSPSRIYLYATDSMGNVITASRPLLVR</sequence>
<dbReference type="EMBL" id="LT838813">
    <property type="protein sequence ID" value="SMD46315.1"/>
    <property type="molecule type" value="Genomic_DNA"/>
</dbReference>
<reference evidence="13" key="1">
    <citation type="submission" date="2017-04" db="EMBL/GenBank/DDBJ databases">
        <authorList>
            <person name="Varghese N."/>
            <person name="Submissions S."/>
        </authorList>
    </citation>
    <scope>NUCLEOTIDE SEQUENCE [LARGE SCALE GENOMIC DNA]</scope>
    <source>
        <strain evidence="13">DSM 16537</strain>
    </source>
</reference>
<evidence type="ECO:0000256" key="9">
    <source>
        <dbReference type="PROSITE-ProRule" id="PRU01100"/>
    </source>
</evidence>
<keyword evidence="4 10" id="KW-0812">Transmembrane</keyword>
<comment type="similarity">
    <text evidence="9">Belongs to the glycosyl hydrolase 26 family.</text>
</comment>
<keyword evidence="5 9" id="KW-0378">Hydrolase</keyword>
<evidence type="ECO:0000256" key="4">
    <source>
        <dbReference type="ARBA" id="ARBA00022692"/>
    </source>
</evidence>
<evidence type="ECO:0000256" key="5">
    <source>
        <dbReference type="ARBA" id="ARBA00022801"/>
    </source>
</evidence>
<dbReference type="InterPro" id="IPR050321">
    <property type="entry name" value="Glycosyltr_2/OpgH_subfam"/>
</dbReference>
<feature type="transmembrane region" description="Helical" evidence="10">
    <location>
        <begin position="6"/>
        <end position="27"/>
    </location>
</feature>
<accession>A0A1W2HBQ9</accession>
<dbReference type="PANTHER" id="PTHR43867">
    <property type="entry name" value="CELLULOSE SYNTHASE CATALYTIC SUBUNIT A [UDP-FORMING]"/>
    <property type="match status" value="1"/>
</dbReference>
<feature type="transmembrane region" description="Helical" evidence="10">
    <location>
        <begin position="327"/>
        <end position="347"/>
    </location>
</feature>
<evidence type="ECO:0000256" key="1">
    <source>
        <dbReference type="ARBA" id="ARBA00004141"/>
    </source>
</evidence>
<dbReference type="Pfam" id="PF13641">
    <property type="entry name" value="Glyco_tranf_2_3"/>
    <property type="match status" value="1"/>
</dbReference>
<keyword evidence="8 9" id="KW-0326">Glycosidase</keyword>
<feature type="transmembrane region" description="Helical" evidence="10">
    <location>
        <begin position="36"/>
        <end position="59"/>
    </location>
</feature>
<keyword evidence="7 10" id="KW-0472">Membrane</keyword>
<evidence type="ECO:0000256" key="8">
    <source>
        <dbReference type="ARBA" id="ARBA00023295"/>
    </source>
</evidence>
<dbReference type="CDD" id="cd06421">
    <property type="entry name" value="CESA_CelA_like"/>
    <property type="match status" value="1"/>
</dbReference>
<evidence type="ECO:0000256" key="7">
    <source>
        <dbReference type="ARBA" id="ARBA00023136"/>
    </source>
</evidence>
<dbReference type="SUPFAM" id="SSF51445">
    <property type="entry name" value="(Trans)glycosidases"/>
    <property type="match status" value="2"/>
</dbReference>
<evidence type="ECO:0000256" key="6">
    <source>
        <dbReference type="ARBA" id="ARBA00022989"/>
    </source>
</evidence>
<dbReference type="GO" id="GO:0004553">
    <property type="term" value="F:hydrolase activity, hydrolyzing O-glycosyl compounds"/>
    <property type="evidence" value="ECO:0007669"/>
    <property type="project" value="InterPro"/>
</dbReference>
<keyword evidence="3 12" id="KW-0808">Transferase</keyword>
<dbReference type="Pfam" id="PF02156">
    <property type="entry name" value="Glyco_hydro_26"/>
    <property type="match status" value="1"/>
</dbReference>
<feature type="transmembrane region" description="Helical" evidence="10">
    <location>
        <begin position="461"/>
        <end position="489"/>
    </location>
</feature>
<evidence type="ECO:0000313" key="12">
    <source>
        <dbReference type="EMBL" id="SMD46315.1"/>
    </source>
</evidence>
<proteinExistence type="inferred from homology"/>
<keyword evidence="2" id="KW-0328">Glycosyltransferase</keyword>
<dbReference type="InterPro" id="IPR017853">
    <property type="entry name" value="GH"/>
</dbReference>
<evidence type="ECO:0000256" key="3">
    <source>
        <dbReference type="ARBA" id="ARBA00022679"/>
    </source>
</evidence>
<dbReference type="Gene3D" id="3.90.550.10">
    <property type="entry name" value="Spore Coat Polysaccharide Biosynthesis Protein SpsA, Chain A"/>
    <property type="match status" value="1"/>
</dbReference>
<gene>
    <name evidence="12" type="ORF">SAMN00777080_5000</name>
</gene>
<dbReference type="RefSeq" id="WP_084123233.1">
    <property type="nucleotide sequence ID" value="NZ_LT838813.1"/>
</dbReference>
<dbReference type="PANTHER" id="PTHR43867:SF2">
    <property type="entry name" value="CELLULOSE SYNTHASE CATALYTIC SUBUNIT A [UDP-FORMING]"/>
    <property type="match status" value="1"/>
</dbReference>
<dbReference type="PROSITE" id="PS51764">
    <property type="entry name" value="GH26"/>
    <property type="match status" value="1"/>
</dbReference>
<feature type="active site" description="Proton donor" evidence="9">
    <location>
        <position position="679"/>
    </location>
</feature>
<dbReference type="Proteomes" id="UP000192333">
    <property type="component" value="Chromosome I"/>
</dbReference>
<dbReference type="Gene3D" id="3.20.20.80">
    <property type="entry name" value="Glycosidases"/>
    <property type="match status" value="2"/>
</dbReference>
<comment type="subcellular location">
    <subcellularLocation>
        <location evidence="1">Membrane</location>
        <topology evidence="1">Multi-pass membrane protein</topology>
    </subcellularLocation>
</comment>
<dbReference type="GO" id="GO:0005886">
    <property type="term" value="C:plasma membrane"/>
    <property type="evidence" value="ECO:0007669"/>
    <property type="project" value="TreeGrafter"/>
</dbReference>
<dbReference type="OrthoDB" id="9802773at2"/>
<feature type="domain" description="GH26" evidence="11">
    <location>
        <begin position="548"/>
        <end position="850"/>
    </location>
</feature>
<dbReference type="InterPro" id="IPR029044">
    <property type="entry name" value="Nucleotide-diphossugar_trans"/>
</dbReference>
<evidence type="ECO:0000256" key="2">
    <source>
        <dbReference type="ARBA" id="ARBA00022676"/>
    </source>
</evidence>
<organism evidence="12 13">
    <name type="scientific">Aquiflexum balticum DSM 16537</name>
    <dbReference type="NCBI Taxonomy" id="758820"/>
    <lineage>
        <taxon>Bacteria</taxon>
        <taxon>Pseudomonadati</taxon>
        <taxon>Bacteroidota</taxon>
        <taxon>Cytophagia</taxon>
        <taxon>Cytophagales</taxon>
        <taxon>Cyclobacteriaceae</taxon>
        <taxon>Aquiflexum</taxon>
    </lineage>
</organism>
<dbReference type="InterPro" id="IPR022790">
    <property type="entry name" value="GH26_dom"/>
</dbReference>
<evidence type="ECO:0000259" key="11">
    <source>
        <dbReference type="PROSITE" id="PS51764"/>
    </source>
</evidence>
<feature type="transmembrane region" description="Helical" evidence="10">
    <location>
        <begin position="517"/>
        <end position="540"/>
    </location>
</feature>